<organism evidence="2 3">
    <name type="scientific">Citrus unshiu</name>
    <name type="common">Satsuma mandarin</name>
    <name type="synonym">Citrus nobilis var. unshiu</name>
    <dbReference type="NCBI Taxonomy" id="55188"/>
    <lineage>
        <taxon>Eukaryota</taxon>
        <taxon>Viridiplantae</taxon>
        <taxon>Streptophyta</taxon>
        <taxon>Embryophyta</taxon>
        <taxon>Tracheophyta</taxon>
        <taxon>Spermatophyta</taxon>
        <taxon>Magnoliopsida</taxon>
        <taxon>eudicotyledons</taxon>
        <taxon>Gunneridae</taxon>
        <taxon>Pentapetalae</taxon>
        <taxon>rosids</taxon>
        <taxon>malvids</taxon>
        <taxon>Sapindales</taxon>
        <taxon>Rutaceae</taxon>
        <taxon>Aurantioideae</taxon>
        <taxon>Citrus</taxon>
    </lineage>
</organism>
<evidence type="ECO:0000313" key="3">
    <source>
        <dbReference type="Proteomes" id="UP000236630"/>
    </source>
</evidence>
<name>A0A2H5QHJ8_CITUN</name>
<dbReference type="Proteomes" id="UP000236630">
    <property type="component" value="Unassembled WGS sequence"/>
</dbReference>
<keyword evidence="3" id="KW-1185">Reference proteome</keyword>
<feature type="compositionally biased region" description="Polar residues" evidence="1">
    <location>
        <begin position="32"/>
        <end position="49"/>
    </location>
</feature>
<proteinExistence type="predicted"/>
<dbReference type="AlphaFoldDB" id="A0A2H5QHJ8"/>
<evidence type="ECO:0000313" key="2">
    <source>
        <dbReference type="EMBL" id="GAY63695.1"/>
    </source>
</evidence>
<feature type="region of interest" description="Disordered" evidence="1">
    <location>
        <begin position="1"/>
        <end position="89"/>
    </location>
</feature>
<comment type="caution">
    <text evidence="2">The sequence shown here is derived from an EMBL/GenBank/DDBJ whole genome shotgun (WGS) entry which is preliminary data.</text>
</comment>
<sequence length="116" mass="12355">MGGCASKPKEFDSSPNSAPAEAPISLEKAESETNNNAQEKTNGGENQNEAPLVDLSKPKKEVEEPSRTKDIDVELASTENKAETNTSVDVTEKKVEAAIEPTEKAKDKSDAPLVTV</sequence>
<reference evidence="2 3" key="1">
    <citation type="journal article" date="2017" name="Front. Genet.">
        <title>Draft sequencing of the heterozygous diploid genome of Satsuma (Citrus unshiu Marc.) using a hybrid assembly approach.</title>
        <authorList>
            <person name="Shimizu T."/>
            <person name="Tanizawa Y."/>
            <person name="Mochizuki T."/>
            <person name="Nagasaki H."/>
            <person name="Yoshioka T."/>
            <person name="Toyoda A."/>
            <person name="Fujiyama A."/>
            <person name="Kaminuma E."/>
            <person name="Nakamura Y."/>
        </authorList>
    </citation>
    <scope>NUCLEOTIDE SEQUENCE [LARGE SCALE GENOMIC DNA]</scope>
    <source>
        <strain evidence="3">cv. Miyagawa wase</strain>
    </source>
</reference>
<protein>
    <submittedName>
        <fullName evidence="2">Uncharacterized protein</fullName>
    </submittedName>
</protein>
<evidence type="ECO:0000256" key="1">
    <source>
        <dbReference type="SAM" id="MobiDB-lite"/>
    </source>
</evidence>
<accession>A0A2H5QHJ8</accession>
<dbReference type="EMBL" id="BDQV01000366">
    <property type="protein sequence ID" value="GAY63695.1"/>
    <property type="molecule type" value="Genomic_DNA"/>
</dbReference>
<gene>
    <name evidence="2" type="ORF">CUMW_227720</name>
</gene>
<feature type="compositionally biased region" description="Polar residues" evidence="1">
    <location>
        <begin position="77"/>
        <end position="89"/>
    </location>
</feature>
<feature type="compositionally biased region" description="Basic and acidic residues" evidence="1">
    <location>
        <begin position="56"/>
        <end position="72"/>
    </location>
</feature>